<dbReference type="EMBL" id="DVHH01000245">
    <property type="protein sequence ID" value="HIR55944.1"/>
    <property type="molecule type" value="Genomic_DNA"/>
</dbReference>
<reference evidence="10" key="2">
    <citation type="journal article" date="2021" name="PeerJ">
        <title>Extensive microbial diversity within the chicken gut microbiome revealed by metagenomics and culture.</title>
        <authorList>
            <person name="Gilroy R."/>
            <person name="Ravi A."/>
            <person name="Getino M."/>
            <person name="Pursley I."/>
            <person name="Horton D.L."/>
            <person name="Alikhan N.F."/>
            <person name="Baker D."/>
            <person name="Gharbi K."/>
            <person name="Hall N."/>
            <person name="Watson M."/>
            <person name="Adriaenssens E.M."/>
            <person name="Foster-Nyarko E."/>
            <person name="Jarju S."/>
            <person name="Secka A."/>
            <person name="Antonio M."/>
            <person name="Oren A."/>
            <person name="Chaudhuri R.R."/>
            <person name="La Ragione R."/>
            <person name="Hildebrand F."/>
            <person name="Pallen M.J."/>
        </authorList>
    </citation>
    <scope>NUCLEOTIDE SEQUENCE</scope>
    <source>
        <strain evidence="10">ChiGjej3B3-7149</strain>
    </source>
</reference>
<keyword evidence="2 7" id="KW-0813">Transport</keyword>
<gene>
    <name evidence="10" type="ORF">IAD36_10170</name>
</gene>
<evidence type="ECO:0000256" key="2">
    <source>
        <dbReference type="ARBA" id="ARBA00022448"/>
    </source>
</evidence>
<evidence type="ECO:0000256" key="6">
    <source>
        <dbReference type="ARBA" id="ARBA00023136"/>
    </source>
</evidence>
<reference evidence="10" key="1">
    <citation type="submission" date="2020-10" db="EMBL/GenBank/DDBJ databases">
        <authorList>
            <person name="Gilroy R."/>
        </authorList>
    </citation>
    <scope>NUCLEOTIDE SEQUENCE</scope>
    <source>
        <strain evidence="10">ChiGjej3B3-7149</strain>
    </source>
</reference>
<evidence type="ECO:0000256" key="5">
    <source>
        <dbReference type="ARBA" id="ARBA00022989"/>
    </source>
</evidence>
<feature type="compositionally biased region" description="Acidic residues" evidence="8">
    <location>
        <begin position="23"/>
        <end position="53"/>
    </location>
</feature>
<dbReference type="Pfam" id="PF00528">
    <property type="entry name" value="BPD_transp_1"/>
    <property type="match status" value="1"/>
</dbReference>
<evidence type="ECO:0000256" key="1">
    <source>
        <dbReference type="ARBA" id="ARBA00004651"/>
    </source>
</evidence>
<comment type="subcellular location">
    <subcellularLocation>
        <location evidence="1 7">Cell membrane</location>
        <topology evidence="1 7">Multi-pass membrane protein</topology>
    </subcellularLocation>
</comment>
<dbReference type="InterPro" id="IPR000515">
    <property type="entry name" value="MetI-like"/>
</dbReference>
<keyword evidence="5 7" id="KW-1133">Transmembrane helix</keyword>
<accession>A0A9D1J0G5</accession>
<organism evidence="10 11">
    <name type="scientific">Candidatus Scatomorpha intestinigallinarum</name>
    <dbReference type="NCBI Taxonomy" id="2840923"/>
    <lineage>
        <taxon>Bacteria</taxon>
        <taxon>Bacillati</taxon>
        <taxon>Bacillota</taxon>
        <taxon>Clostridia</taxon>
        <taxon>Eubacteriales</taxon>
        <taxon>Candidatus Scatomorpha</taxon>
    </lineage>
</organism>
<feature type="transmembrane region" description="Helical" evidence="7">
    <location>
        <begin position="407"/>
        <end position="425"/>
    </location>
</feature>
<name>A0A9D1J0G5_9FIRM</name>
<dbReference type="InterPro" id="IPR050366">
    <property type="entry name" value="BP-dependent_transpt_permease"/>
</dbReference>
<dbReference type="Proteomes" id="UP000824238">
    <property type="component" value="Unassembled WGS sequence"/>
</dbReference>
<feature type="transmembrane region" description="Helical" evidence="7">
    <location>
        <begin position="456"/>
        <end position="477"/>
    </location>
</feature>
<dbReference type="AlphaFoldDB" id="A0A9D1J0G5"/>
<evidence type="ECO:0000256" key="3">
    <source>
        <dbReference type="ARBA" id="ARBA00022475"/>
    </source>
</evidence>
<dbReference type="GO" id="GO:0005886">
    <property type="term" value="C:plasma membrane"/>
    <property type="evidence" value="ECO:0007669"/>
    <property type="project" value="UniProtKB-SubCell"/>
</dbReference>
<evidence type="ECO:0000256" key="4">
    <source>
        <dbReference type="ARBA" id="ARBA00022692"/>
    </source>
</evidence>
<sequence>MYSGTSLVAEYDSIHQSFTYVSEEPELITPDDEPEPADEAEEAEAGADDESEAAAEQAAFEQAAAAAVAAGEESFSVNGVSYSVSMVIKNRYEITRESAALLGMGGFKPDDGMLAEVENAIASGAGNISWNGTAYRVVESGGEYYLCTVGEPTDALVSSTLVFNSLDSSAQYSDEFKADALLAAGRDGSFEYDGQTYTISDFDGESGSVLDASGQEIASLGTFVVRRYSGQDTLSIDFKEKTQEVINQMEDEGLTKSSFVYPIQETDDASNPVFDENGEPVYVDTEIYVERKTSEYVLSCEQTTYLIDIYAGPSAEHWFGTDGDGMDILARMMYGGRISLMIGFVVVILETLIGVILGGLAGFFGRWVDTIIMRVVDIFYCIPTYPILIIMGALFDALKMDPYVRLVWMMVALGVLGWAGIARLVRGQILSLREQEFMIAEEATGMRASRRIFRHLVPNVMPQLIVNATMSLGSIIITEATLSFLGLGVKHPLATWGNMINSVTGSSESMLKYTYIWVPVGLLICLTVVAFNFVGDGLRDAFDPKMKQ</sequence>
<dbReference type="PROSITE" id="PS50928">
    <property type="entry name" value="ABC_TM1"/>
    <property type="match status" value="1"/>
</dbReference>
<feature type="region of interest" description="Disordered" evidence="8">
    <location>
        <begin position="19"/>
        <end position="56"/>
    </location>
</feature>
<dbReference type="SUPFAM" id="SSF161098">
    <property type="entry name" value="MetI-like"/>
    <property type="match status" value="1"/>
</dbReference>
<feature type="domain" description="ABC transmembrane type-1" evidence="9">
    <location>
        <begin position="336"/>
        <end position="535"/>
    </location>
</feature>
<comment type="caution">
    <text evidence="10">The sequence shown here is derived from an EMBL/GenBank/DDBJ whole genome shotgun (WGS) entry which is preliminary data.</text>
</comment>
<keyword evidence="4 7" id="KW-0812">Transmembrane</keyword>
<feature type="transmembrane region" description="Helical" evidence="7">
    <location>
        <begin position="375"/>
        <end position="395"/>
    </location>
</feature>
<evidence type="ECO:0000256" key="7">
    <source>
        <dbReference type="RuleBase" id="RU363032"/>
    </source>
</evidence>
<evidence type="ECO:0000256" key="8">
    <source>
        <dbReference type="SAM" id="MobiDB-lite"/>
    </source>
</evidence>
<dbReference type="Gene3D" id="1.10.3720.10">
    <property type="entry name" value="MetI-like"/>
    <property type="match status" value="1"/>
</dbReference>
<proteinExistence type="inferred from homology"/>
<dbReference type="InterPro" id="IPR035906">
    <property type="entry name" value="MetI-like_sf"/>
</dbReference>
<feature type="transmembrane region" description="Helical" evidence="7">
    <location>
        <begin position="338"/>
        <end position="363"/>
    </location>
</feature>
<keyword evidence="6 7" id="KW-0472">Membrane</keyword>
<comment type="similarity">
    <text evidence="7">Belongs to the binding-protein-dependent transport system permease family.</text>
</comment>
<keyword evidence="3" id="KW-1003">Cell membrane</keyword>
<dbReference type="GO" id="GO:0055085">
    <property type="term" value="P:transmembrane transport"/>
    <property type="evidence" value="ECO:0007669"/>
    <property type="project" value="InterPro"/>
</dbReference>
<evidence type="ECO:0000259" key="9">
    <source>
        <dbReference type="PROSITE" id="PS50928"/>
    </source>
</evidence>
<feature type="transmembrane region" description="Helical" evidence="7">
    <location>
        <begin position="516"/>
        <end position="538"/>
    </location>
</feature>
<dbReference type="PANTHER" id="PTHR43386">
    <property type="entry name" value="OLIGOPEPTIDE TRANSPORT SYSTEM PERMEASE PROTEIN APPC"/>
    <property type="match status" value="1"/>
</dbReference>
<dbReference type="PANTHER" id="PTHR43386:SF1">
    <property type="entry name" value="D,D-DIPEPTIDE TRANSPORT SYSTEM PERMEASE PROTEIN DDPC-RELATED"/>
    <property type="match status" value="1"/>
</dbReference>
<dbReference type="CDD" id="cd06261">
    <property type="entry name" value="TM_PBP2"/>
    <property type="match status" value="1"/>
</dbReference>
<evidence type="ECO:0000313" key="11">
    <source>
        <dbReference type="Proteomes" id="UP000824238"/>
    </source>
</evidence>
<evidence type="ECO:0000313" key="10">
    <source>
        <dbReference type="EMBL" id="HIR55944.1"/>
    </source>
</evidence>
<protein>
    <submittedName>
        <fullName evidence="10">ABC transporter permease</fullName>
    </submittedName>
</protein>